<gene>
    <name evidence="2" type="ORF">CORT_0C04150</name>
</gene>
<sequence>MFSIPVSGIYYVHIAPDSAIGPEFELSTDIKQDYGNLNYIRYLRYTSIRWIMVFSIFIFVALTCFASRFESEIGSQNLSSVQAITKTVVWLILLPFIAISKIELIYSSIRNNHYATYQSLPLLSNLKLILQFSEHFYSAFASYVTLLFSMGFGVVYYYHDNLQHYRKLPK</sequence>
<feature type="transmembrane region" description="Helical" evidence="1">
    <location>
        <begin position="136"/>
        <end position="158"/>
    </location>
</feature>
<dbReference type="EMBL" id="HE681721">
    <property type="protein sequence ID" value="CCG25788.1"/>
    <property type="molecule type" value="Genomic_DNA"/>
</dbReference>
<proteinExistence type="predicted"/>
<dbReference type="OrthoDB" id="4022842at2759"/>
<evidence type="ECO:0000256" key="1">
    <source>
        <dbReference type="SAM" id="Phobius"/>
    </source>
</evidence>
<dbReference type="HOGENOM" id="CLU_1570423_0_0_1"/>
<dbReference type="KEGG" id="cot:CORT_0C04150"/>
<accession>H8X400</accession>
<evidence type="ECO:0000313" key="3">
    <source>
        <dbReference type="Proteomes" id="UP000005018"/>
    </source>
</evidence>
<dbReference type="GeneID" id="14539309"/>
<organism evidence="2 3">
    <name type="scientific">Candida orthopsilosis (strain 90-125)</name>
    <name type="common">Yeast</name>
    <dbReference type="NCBI Taxonomy" id="1136231"/>
    <lineage>
        <taxon>Eukaryota</taxon>
        <taxon>Fungi</taxon>
        <taxon>Dikarya</taxon>
        <taxon>Ascomycota</taxon>
        <taxon>Saccharomycotina</taxon>
        <taxon>Pichiomycetes</taxon>
        <taxon>Debaryomycetaceae</taxon>
        <taxon>Candida/Lodderomyces clade</taxon>
        <taxon>Candida</taxon>
    </lineage>
</organism>
<keyword evidence="1" id="KW-0472">Membrane</keyword>
<keyword evidence="1" id="KW-1133">Transmembrane helix</keyword>
<dbReference type="eggNOG" id="ENOG502T2TV">
    <property type="taxonomic scope" value="Eukaryota"/>
</dbReference>
<keyword evidence="3" id="KW-1185">Reference proteome</keyword>
<keyword evidence="1" id="KW-0812">Transmembrane</keyword>
<dbReference type="Proteomes" id="UP000005018">
    <property type="component" value="Chromosome 3"/>
</dbReference>
<evidence type="ECO:0000313" key="2">
    <source>
        <dbReference type="EMBL" id="CCG25788.1"/>
    </source>
</evidence>
<dbReference type="RefSeq" id="XP_003868692.1">
    <property type="nucleotide sequence ID" value="XM_003868644.1"/>
</dbReference>
<name>H8X400_CANO9</name>
<dbReference type="AlphaFoldDB" id="H8X400"/>
<protein>
    <submittedName>
        <fullName evidence="2">Uncharacterized protein</fullName>
    </submittedName>
</protein>
<feature type="transmembrane region" description="Helical" evidence="1">
    <location>
        <begin position="47"/>
        <end position="67"/>
    </location>
</feature>
<reference evidence="2 3" key="1">
    <citation type="journal article" date="2012" name="PLoS ONE">
        <title>Sequence and analysis of the genome of the pathogenic yeast Candida orthopsilosis.</title>
        <authorList>
            <person name="Riccombeni A."/>
            <person name="Vidanes G."/>
            <person name="Proux-Wera E."/>
            <person name="Wolfe K.H."/>
            <person name="Butler G."/>
        </authorList>
    </citation>
    <scope>NUCLEOTIDE SEQUENCE [LARGE SCALE GENOMIC DNA]</scope>
    <source>
        <strain evidence="2 3">Co 90-125</strain>
    </source>
</reference>
<feature type="transmembrane region" description="Helical" evidence="1">
    <location>
        <begin position="88"/>
        <end position="109"/>
    </location>
</feature>